<keyword evidence="4" id="KW-1185">Reference proteome</keyword>
<sequence length="188" mass="20733">MKITKGLTWPFLLFTFASLIVFMGALAALQHNCFTPAEQPTTTDAAFDFSSPNYGICRRNFRFHWFSFAFVAATLIGMMIAAAMGQGLHYSRPFWIGMLAVSTMLMMIMCETFTGVLHLNSAFGWYRPVAATLAGAVMTVTGLVLLMMAVGTDWEHRRGYHGNHDKPVSGVSGVAVPVQNVRVVEDRV</sequence>
<evidence type="ECO:0000313" key="3">
    <source>
        <dbReference type="EMBL" id="SZX78429.1"/>
    </source>
</evidence>
<dbReference type="Proteomes" id="UP000256970">
    <property type="component" value="Unassembled WGS sequence"/>
</dbReference>
<organism evidence="3 4">
    <name type="scientific">Tetradesmus obliquus</name>
    <name type="common">Green alga</name>
    <name type="synonym">Acutodesmus obliquus</name>
    <dbReference type="NCBI Taxonomy" id="3088"/>
    <lineage>
        <taxon>Eukaryota</taxon>
        <taxon>Viridiplantae</taxon>
        <taxon>Chlorophyta</taxon>
        <taxon>core chlorophytes</taxon>
        <taxon>Chlorophyceae</taxon>
        <taxon>CS clade</taxon>
        <taxon>Sphaeropleales</taxon>
        <taxon>Scenedesmaceae</taxon>
        <taxon>Tetradesmus</taxon>
    </lineage>
</organism>
<keyword evidence="2" id="KW-0732">Signal</keyword>
<evidence type="ECO:0000256" key="2">
    <source>
        <dbReference type="SAM" id="SignalP"/>
    </source>
</evidence>
<dbReference type="AlphaFoldDB" id="A0A383WMM9"/>
<protein>
    <recommendedName>
        <fullName evidence="5">PGG domain-containing protein</fullName>
    </recommendedName>
</protein>
<feature type="chain" id="PRO_5016632638" description="PGG domain-containing protein" evidence="2">
    <location>
        <begin position="28"/>
        <end position="188"/>
    </location>
</feature>
<feature type="transmembrane region" description="Helical" evidence="1">
    <location>
        <begin position="94"/>
        <end position="117"/>
    </location>
</feature>
<accession>A0A383WMM9</accession>
<reference evidence="3 4" key="1">
    <citation type="submission" date="2016-10" db="EMBL/GenBank/DDBJ databases">
        <authorList>
            <person name="Cai Z."/>
        </authorList>
    </citation>
    <scope>NUCLEOTIDE SEQUENCE [LARGE SCALE GENOMIC DNA]</scope>
</reference>
<keyword evidence="1" id="KW-1133">Transmembrane helix</keyword>
<evidence type="ECO:0000313" key="4">
    <source>
        <dbReference type="Proteomes" id="UP000256970"/>
    </source>
</evidence>
<feature type="transmembrane region" description="Helical" evidence="1">
    <location>
        <begin position="63"/>
        <end position="82"/>
    </location>
</feature>
<feature type="signal peptide" evidence="2">
    <location>
        <begin position="1"/>
        <end position="27"/>
    </location>
</feature>
<feature type="transmembrane region" description="Helical" evidence="1">
    <location>
        <begin position="129"/>
        <end position="150"/>
    </location>
</feature>
<evidence type="ECO:0000256" key="1">
    <source>
        <dbReference type="SAM" id="Phobius"/>
    </source>
</evidence>
<name>A0A383WMM9_TETOB</name>
<keyword evidence="1" id="KW-0472">Membrane</keyword>
<evidence type="ECO:0008006" key="5">
    <source>
        <dbReference type="Google" id="ProtNLM"/>
    </source>
</evidence>
<proteinExistence type="predicted"/>
<gene>
    <name evidence="3" type="ORF">BQ4739_LOCUS18712</name>
</gene>
<dbReference type="EMBL" id="FNXT01001320">
    <property type="protein sequence ID" value="SZX78429.1"/>
    <property type="molecule type" value="Genomic_DNA"/>
</dbReference>
<keyword evidence="1" id="KW-0812">Transmembrane</keyword>